<reference evidence="1 2" key="1">
    <citation type="journal article" date="2018" name="Sci. Rep.">
        <title>Comparative genomics provides insights into the lifestyle and reveals functional heterogeneity of dark septate endophytic fungi.</title>
        <authorList>
            <person name="Knapp D.G."/>
            <person name="Nemeth J.B."/>
            <person name="Barry K."/>
            <person name="Hainaut M."/>
            <person name="Henrissat B."/>
            <person name="Johnson J."/>
            <person name="Kuo A."/>
            <person name="Lim J.H.P."/>
            <person name="Lipzen A."/>
            <person name="Nolan M."/>
            <person name="Ohm R.A."/>
            <person name="Tamas L."/>
            <person name="Grigoriev I.V."/>
            <person name="Spatafora J.W."/>
            <person name="Nagy L.G."/>
            <person name="Kovacs G.M."/>
        </authorList>
    </citation>
    <scope>NUCLEOTIDE SEQUENCE [LARGE SCALE GENOMIC DNA]</scope>
    <source>
        <strain evidence="1 2">DSE2036</strain>
    </source>
</reference>
<dbReference type="EMBL" id="KZ805328">
    <property type="protein sequence ID" value="PVI03730.1"/>
    <property type="molecule type" value="Genomic_DNA"/>
</dbReference>
<keyword evidence="2" id="KW-1185">Reference proteome</keyword>
<dbReference type="AlphaFoldDB" id="A0A2V1E3G0"/>
<proteinExistence type="predicted"/>
<organism evidence="1 2">
    <name type="scientific">Periconia macrospinosa</name>
    <dbReference type="NCBI Taxonomy" id="97972"/>
    <lineage>
        <taxon>Eukaryota</taxon>
        <taxon>Fungi</taxon>
        <taxon>Dikarya</taxon>
        <taxon>Ascomycota</taxon>
        <taxon>Pezizomycotina</taxon>
        <taxon>Dothideomycetes</taxon>
        <taxon>Pleosporomycetidae</taxon>
        <taxon>Pleosporales</taxon>
        <taxon>Massarineae</taxon>
        <taxon>Periconiaceae</taxon>
        <taxon>Periconia</taxon>
    </lineage>
</organism>
<evidence type="ECO:0000313" key="2">
    <source>
        <dbReference type="Proteomes" id="UP000244855"/>
    </source>
</evidence>
<accession>A0A2V1E3G0</accession>
<dbReference type="Proteomes" id="UP000244855">
    <property type="component" value="Unassembled WGS sequence"/>
</dbReference>
<sequence>MEKHASDDDQAAPSPQIPPLYINREVVRLSLAIGPNNNIRPHTSVIYALGARIYFPNYTISAMDVEQDLRKRPGRSPVFCHLSLLCSVVYKCNRLPPTLTREWSIESGKYKGEERPDRSNFTYLILPTVISASSSPRTEGEKKKFRSQYVVELSFRDRRPRECTRAATGAQLTERTPSELLRWTIETRE</sequence>
<name>A0A2V1E3G0_9PLEO</name>
<protein>
    <submittedName>
        <fullName evidence="1">Uncharacterized protein</fullName>
    </submittedName>
</protein>
<evidence type="ECO:0000313" key="1">
    <source>
        <dbReference type="EMBL" id="PVI03730.1"/>
    </source>
</evidence>
<gene>
    <name evidence="1" type="ORF">DM02DRAFT_226021</name>
</gene>